<dbReference type="EMBL" id="PJQY01001115">
    <property type="protein sequence ID" value="PQQ05259.1"/>
    <property type="molecule type" value="Genomic_DNA"/>
</dbReference>
<name>A0A314YJA2_PRUYE</name>
<comment type="caution">
    <text evidence="1">The sequence shown here is derived from an EMBL/GenBank/DDBJ whole genome shotgun (WGS) entry which is preliminary data.</text>
</comment>
<evidence type="ECO:0000313" key="1">
    <source>
        <dbReference type="EMBL" id="PQQ05259.1"/>
    </source>
</evidence>
<reference evidence="1 2" key="1">
    <citation type="submission" date="2018-02" db="EMBL/GenBank/DDBJ databases">
        <title>Draft genome of wild Prunus yedoensis var. nudiflora.</title>
        <authorList>
            <person name="Baek S."/>
            <person name="Kim J.-H."/>
            <person name="Choi K."/>
            <person name="Kim G.-B."/>
            <person name="Cho A."/>
            <person name="Jang H."/>
            <person name="Shin C.-H."/>
            <person name="Yu H.-J."/>
            <person name="Mun J.-H."/>
        </authorList>
    </citation>
    <scope>NUCLEOTIDE SEQUENCE [LARGE SCALE GENOMIC DNA]</scope>
    <source>
        <strain evidence="2">cv. Jeju island</strain>
        <tissue evidence="1">Leaf</tissue>
    </source>
</reference>
<evidence type="ECO:0000313" key="2">
    <source>
        <dbReference type="Proteomes" id="UP000250321"/>
    </source>
</evidence>
<protein>
    <submittedName>
        <fullName evidence="1">Uncharacterized protein</fullName>
    </submittedName>
</protein>
<dbReference type="Proteomes" id="UP000250321">
    <property type="component" value="Unassembled WGS sequence"/>
</dbReference>
<keyword evidence="2" id="KW-1185">Reference proteome</keyword>
<dbReference type="AlphaFoldDB" id="A0A314YJA2"/>
<gene>
    <name evidence="1" type="ORF">Pyn_11298</name>
</gene>
<sequence>MTQTVKKTQCAMWGLRIEQPSDDDIASALVGDTIRSNGVGKAVVGFREPIGVAKSVKNAAKVEGVRTVAEKAEAVE</sequence>
<proteinExistence type="predicted"/>
<organism evidence="1 2">
    <name type="scientific">Prunus yedoensis var. nudiflora</name>
    <dbReference type="NCBI Taxonomy" id="2094558"/>
    <lineage>
        <taxon>Eukaryota</taxon>
        <taxon>Viridiplantae</taxon>
        <taxon>Streptophyta</taxon>
        <taxon>Embryophyta</taxon>
        <taxon>Tracheophyta</taxon>
        <taxon>Spermatophyta</taxon>
        <taxon>Magnoliopsida</taxon>
        <taxon>eudicotyledons</taxon>
        <taxon>Gunneridae</taxon>
        <taxon>Pentapetalae</taxon>
        <taxon>rosids</taxon>
        <taxon>fabids</taxon>
        <taxon>Rosales</taxon>
        <taxon>Rosaceae</taxon>
        <taxon>Amygdaloideae</taxon>
        <taxon>Amygdaleae</taxon>
        <taxon>Prunus</taxon>
    </lineage>
</organism>
<accession>A0A314YJA2</accession>